<dbReference type="InterPro" id="IPR006059">
    <property type="entry name" value="SBP"/>
</dbReference>
<dbReference type="CDD" id="cd14748">
    <property type="entry name" value="PBP2_UgpB"/>
    <property type="match status" value="1"/>
</dbReference>
<dbReference type="PANTHER" id="PTHR43649:SF12">
    <property type="entry name" value="DIACETYLCHITOBIOSE BINDING PROTEIN DASA"/>
    <property type="match status" value="1"/>
</dbReference>
<dbReference type="PROSITE" id="PS51257">
    <property type="entry name" value="PROKAR_LIPOPROTEIN"/>
    <property type="match status" value="1"/>
</dbReference>
<keyword evidence="1" id="KW-0732">Signal</keyword>
<dbReference type="PANTHER" id="PTHR43649">
    <property type="entry name" value="ARABINOSE-BINDING PROTEIN-RELATED"/>
    <property type="match status" value="1"/>
</dbReference>
<dbReference type="Proteomes" id="UP000250003">
    <property type="component" value="Chromosome"/>
</dbReference>
<dbReference type="EMBL" id="CP030280">
    <property type="protein sequence ID" value="AWY97261.1"/>
    <property type="molecule type" value="Genomic_DNA"/>
</dbReference>
<gene>
    <name evidence="2" type="ORF">DQQ01_02820</name>
</gene>
<dbReference type="Pfam" id="PF13416">
    <property type="entry name" value="SBP_bac_8"/>
    <property type="match status" value="1"/>
</dbReference>
<dbReference type="RefSeq" id="WP_111918235.1">
    <property type="nucleotide sequence ID" value="NZ_CP030280.1"/>
</dbReference>
<evidence type="ECO:0000313" key="2">
    <source>
        <dbReference type="EMBL" id="AWY97261.1"/>
    </source>
</evidence>
<keyword evidence="3" id="KW-1185">Reference proteome</keyword>
<name>A0A2Z4U8A7_9FIRM</name>
<dbReference type="SUPFAM" id="SSF53850">
    <property type="entry name" value="Periplasmic binding protein-like II"/>
    <property type="match status" value="1"/>
</dbReference>
<dbReference type="Gene3D" id="3.40.190.10">
    <property type="entry name" value="Periplasmic binding protein-like II"/>
    <property type="match status" value="2"/>
</dbReference>
<accession>A0A2Z4U8A7</accession>
<dbReference type="InterPro" id="IPR050490">
    <property type="entry name" value="Bact_solute-bd_prot1"/>
</dbReference>
<evidence type="ECO:0000256" key="1">
    <source>
        <dbReference type="SAM" id="SignalP"/>
    </source>
</evidence>
<dbReference type="OrthoDB" id="383712at2"/>
<dbReference type="AlphaFoldDB" id="A0A2Z4U8A7"/>
<reference evidence="3" key="1">
    <citation type="submission" date="2018-06" db="EMBL/GenBank/DDBJ databases">
        <title>Description of Blautia argi sp. nov., a new anaerobic isolated from dog feces.</title>
        <authorList>
            <person name="Chang Y.-H."/>
            <person name="Paek J."/>
            <person name="Shin Y."/>
        </authorList>
    </citation>
    <scope>NUCLEOTIDE SEQUENCE [LARGE SCALE GENOMIC DNA]</scope>
    <source>
        <strain evidence="3">KCTC 15426</strain>
    </source>
</reference>
<organism evidence="2 3">
    <name type="scientific">Blautia argi</name>
    <dbReference type="NCBI Taxonomy" id="1912897"/>
    <lineage>
        <taxon>Bacteria</taxon>
        <taxon>Bacillati</taxon>
        <taxon>Bacillota</taxon>
        <taxon>Clostridia</taxon>
        <taxon>Lachnospirales</taxon>
        <taxon>Lachnospiraceae</taxon>
        <taxon>Blautia</taxon>
    </lineage>
</organism>
<evidence type="ECO:0000313" key="3">
    <source>
        <dbReference type="Proteomes" id="UP000250003"/>
    </source>
</evidence>
<feature type="signal peptide" evidence="1">
    <location>
        <begin position="1"/>
        <end position="22"/>
    </location>
</feature>
<dbReference type="KEGG" id="blau:DQQ01_02820"/>
<feature type="chain" id="PRO_5016370088" evidence="1">
    <location>
        <begin position="23"/>
        <end position="434"/>
    </location>
</feature>
<sequence>MRKKWKAVLSVLLTGGIVISSAACSGGNEDLVSTKEGKSKEGKEKLVFLRAGTEDYKKEAFMQMIEGFEKEHPEYEVEYQEAPWGDDFETKLNTGFASGTAADVIHYSMSSIGARVPMGQYECLDDYVKDWEDLDDYYDSVVEAGSIGGKMYGIPYTPDARMFIINTELFEKAGLDPNNPPANWEELKEAHEKLLVKDKSGTVVQCGFGLPTSGTNINQYFQVFAMQNGMENFIDEAEDKILFDQPEAVEALEFMKELKDIGLVEWDNTQADQNPFKNGTAAMTILNENEFNGANTGELEGKLKMVPMFSNKNSATFCGMHFMFMNANSKHKDGAWELMKYMCSQDSMKTWMDTVNAAPVRTSLEEDYLKLDTENGERILEAISIGKGSPKVPYFNSVLTYVDDAMEQVYYDQSDAKTALKEAGKKVQEEIDNQ</sequence>
<protein>
    <submittedName>
        <fullName evidence="2">ABC transporter substrate-binding protein</fullName>
    </submittedName>
</protein>
<proteinExistence type="predicted"/>